<reference evidence="3 4" key="1">
    <citation type="journal article" date="2019" name="Nat. Med.">
        <title>A library of human gut bacterial isolates paired with longitudinal multiomics data enables mechanistic microbiome research.</title>
        <authorList>
            <person name="Poyet M."/>
            <person name="Groussin M."/>
            <person name="Gibbons S.M."/>
            <person name="Avila-Pacheco J."/>
            <person name="Jiang X."/>
            <person name="Kearney S.M."/>
            <person name="Perrotta A.R."/>
            <person name="Berdy B."/>
            <person name="Zhao S."/>
            <person name="Lieberman T.D."/>
            <person name="Swanson P.K."/>
            <person name="Smith M."/>
            <person name="Roesemann S."/>
            <person name="Alexander J.E."/>
            <person name="Rich S.A."/>
            <person name="Livny J."/>
            <person name="Vlamakis H."/>
            <person name="Clish C."/>
            <person name="Bullock K."/>
            <person name="Deik A."/>
            <person name="Scott J."/>
            <person name="Pierce K.A."/>
            <person name="Xavier R.J."/>
            <person name="Alm E.J."/>
        </authorList>
    </citation>
    <scope>NUCLEOTIDE SEQUENCE [LARGE SCALE GENOMIC DNA]</scope>
    <source>
        <strain evidence="1 3">BIOML-A4</strain>
        <strain evidence="2 4">BIOML-A5</strain>
    </source>
</reference>
<name>A0A6N7SC02_9FIRM</name>
<dbReference type="Proteomes" id="UP000480929">
    <property type="component" value="Unassembled WGS sequence"/>
</dbReference>
<evidence type="ECO:0000313" key="2">
    <source>
        <dbReference type="EMBL" id="MSC34959.1"/>
    </source>
</evidence>
<evidence type="ECO:0000313" key="1">
    <source>
        <dbReference type="EMBL" id="MSA91434.1"/>
    </source>
</evidence>
<dbReference type="OrthoDB" id="1655230at2"/>
<dbReference type="Gene3D" id="2.30.110.10">
    <property type="entry name" value="Electron Transport, Fmn-binding Protein, Chain A"/>
    <property type="match status" value="1"/>
</dbReference>
<comment type="caution">
    <text evidence="1">The sequence shown here is derived from an EMBL/GenBank/DDBJ whole genome shotgun (WGS) entry which is preliminary data.</text>
</comment>
<dbReference type="EMBL" id="WKPI01000049">
    <property type="protein sequence ID" value="MSC34959.1"/>
    <property type="molecule type" value="Genomic_DNA"/>
</dbReference>
<sequence length="135" mass="15753">MIRNPEQTIGKLVDNVRYGFGSFMDEPGYPETQILPQPLRRKGIREFWFEIDPAAGCFEIDFTERPASLYFIDQRFYRGVCLKGFFQIEEFSAINRPDSLQENQETGVQAKLILKFTAKSGRYYSHFQSSDFIVD</sequence>
<gene>
    <name evidence="2" type="ORF">GKD88_17720</name>
    <name evidence="1" type="ORF">GKE08_19150</name>
</gene>
<keyword evidence="4" id="KW-1185">Reference proteome</keyword>
<evidence type="ECO:0000313" key="4">
    <source>
        <dbReference type="Proteomes" id="UP000480929"/>
    </source>
</evidence>
<evidence type="ECO:0000313" key="3">
    <source>
        <dbReference type="Proteomes" id="UP000433575"/>
    </source>
</evidence>
<dbReference type="AlphaFoldDB" id="A0A6N7SC02"/>
<organism evidence="1 3">
    <name type="scientific">Holdemania massiliensis</name>
    <dbReference type="NCBI Taxonomy" id="1468449"/>
    <lineage>
        <taxon>Bacteria</taxon>
        <taxon>Bacillati</taxon>
        <taxon>Bacillota</taxon>
        <taxon>Erysipelotrichia</taxon>
        <taxon>Erysipelotrichales</taxon>
        <taxon>Erysipelotrichaceae</taxon>
        <taxon>Holdemania</taxon>
    </lineage>
</organism>
<proteinExistence type="predicted"/>
<protein>
    <submittedName>
        <fullName evidence="1">Uncharacterized protein</fullName>
    </submittedName>
</protein>
<dbReference type="RefSeq" id="WP_154240692.1">
    <property type="nucleotide sequence ID" value="NZ_CALJPI010000247.1"/>
</dbReference>
<accession>A0A6N7SC02</accession>
<dbReference type="Proteomes" id="UP000433575">
    <property type="component" value="Unassembled WGS sequence"/>
</dbReference>
<dbReference type="EMBL" id="WKPJ01000061">
    <property type="protein sequence ID" value="MSA91434.1"/>
    <property type="molecule type" value="Genomic_DNA"/>
</dbReference>
<dbReference type="InterPro" id="IPR012349">
    <property type="entry name" value="Split_barrel_FMN-bd"/>
</dbReference>